<keyword evidence="3" id="KW-1185">Reference proteome</keyword>
<keyword evidence="1" id="KW-0472">Membrane</keyword>
<keyword evidence="1" id="KW-0812">Transmembrane</keyword>
<gene>
    <name evidence="2" type="ORF">SAMN06269185_1989</name>
</gene>
<dbReference type="EMBL" id="OBEJ01000002">
    <property type="protein sequence ID" value="SNZ12940.1"/>
    <property type="molecule type" value="Genomic_DNA"/>
</dbReference>
<dbReference type="OrthoDB" id="285121at2157"/>
<proteinExistence type="predicted"/>
<evidence type="ECO:0000313" key="2">
    <source>
        <dbReference type="EMBL" id="SNZ12940.1"/>
    </source>
</evidence>
<dbReference type="RefSeq" id="WP_097008902.1">
    <property type="nucleotide sequence ID" value="NZ_OBEJ01000002.1"/>
</dbReference>
<accession>A0A285NTZ4</accession>
<feature type="transmembrane region" description="Helical" evidence="1">
    <location>
        <begin position="35"/>
        <end position="54"/>
    </location>
</feature>
<dbReference type="Proteomes" id="UP000219453">
    <property type="component" value="Unassembled WGS sequence"/>
</dbReference>
<protein>
    <submittedName>
        <fullName evidence="2">Uncharacterized protein</fullName>
    </submittedName>
</protein>
<sequence length="72" mass="7331">MDYTVQYYDLVLGGVAISLLAGLGVGVATSAAVPLTMAIGGLVAMAAIYHGLFVNGPVDGVDDLSQEAELFE</sequence>
<name>A0A285NTZ4_NATPI</name>
<evidence type="ECO:0000313" key="3">
    <source>
        <dbReference type="Proteomes" id="UP000219453"/>
    </source>
</evidence>
<evidence type="ECO:0000256" key="1">
    <source>
        <dbReference type="SAM" id="Phobius"/>
    </source>
</evidence>
<dbReference type="InterPro" id="IPR058328">
    <property type="entry name" value="DUF8015"/>
</dbReference>
<organism evidence="2 3">
    <name type="scientific">Natronoarchaeum philippinense</name>
    <dbReference type="NCBI Taxonomy" id="558529"/>
    <lineage>
        <taxon>Archaea</taxon>
        <taxon>Methanobacteriati</taxon>
        <taxon>Methanobacteriota</taxon>
        <taxon>Stenosarchaea group</taxon>
        <taxon>Halobacteria</taxon>
        <taxon>Halobacteriales</taxon>
        <taxon>Natronoarchaeaceae</taxon>
    </lineage>
</organism>
<feature type="transmembrane region" description="Helical" evidence="1">
    <location>
        <begin position="6"/>
        <end position="28"/>
    </location>
</feature>
<dbReference type="Pfam" id="PF26047">
    <property type="entry name" value="DUF8015"/>
    <property type="match status" value="1"/>
</dbReference>
<reference evidence="3" key="1">
    <citation type="submission" date="2017-09" db="EMBL/GenBank/DDBJ databases">
        <authorList>
            <person name="Varghese N."/>
            <person name="Submissions S."/>
        </authorList>
    </citation>
    <scope>NUCLEOTIDE SEQUENCE [LARGE SCALE GENOMIC DNA]</scope>
    <source>
        <strain evidence="3">DSM 27208</strain>
    </source>
</reference>
<keyword evidence="1" id="KW-1133">Transmembrane helix</keyword>
<dbReference type="AlphaFoldDB" id="A0A285NTZ4"/>